<dbReference type="AlphaFoldDB" id="A0A1T4QE97"/>
<dbReference type="Proteomes" id="UP000190637">
    <property type="component" value="Unassembled WGS sequence"/>
</dbReference>
<evidence type="ECO:0000313" key="2">
    <source>
        <dbReference type="EMBL" id="SKA01927.1"/>
    </source>
</evidence>
<evidence type="ECO:0000313" key="3">
    <source>
        <dbReference type="Proteomes" id="UP000190637"/>
    </source>
</evidence>
<accession>A0A1T4QE97</accession>
<organism evidence="2 3">
    <name type="scientific">Marinactinospora thermotolerans DSM 45154</name>
    <dbReference type="NCBI Taxonomy" id="1122192"/>
    <lineage>
        <taxon>Bacteria</taxon>
        <taxon>Bacillati</taxon>
        <taxon>Actinomycetota</taxon>
        <taxon>Actinomycetes</taxon>
        <taxon>Streptosporangiales</taxon>
        <taxon>Nocardiopsidaceae</taxon>
        <taxon>Marinactinospora</taxon>
    </lineage>
</organism>
<sequence length="419" mass="43704">MLEPADAEIADRDPALPALRVVLDHEALTSLVAELLPADAKAPERVTVTYLRYKPGTSLTAALRLGYGGRTRRAFLRAYTAEGDGKLGKDVRHAEGPPAPAPPGVDLTEVTDPGWRGPLVAPDLGLVVAAPADDRALPALRHFAGAPGFASQGTRRARTLRHKPGRRWVGRLDGDARRPEHVLRAHSGGVNVAPYVTLAAAGLPVPEVTRVSRFGLLATRWIPGTPLDGALAAGDVDAPAAVGGLLARLHAVPAPRELPEARPTDPAVAARAVAALLPDLAARAERVAQACARALEPEPGVLVHGDLSADQVLLTERGPALIDLDRVRVDAPAADLASFVAAEIAAGRALAGAEPDRVLGPLLDSYLEARPGRPRPRGLAAHTAAALLNRCAEPFRHRVPGWAGQARMLVETAAGLVGA</sequence>
<feature type="domain" description="Aminoglycoside phosphotransferase" evidence="1">
    <location>
        <begin position="166"/>
        <end position="377"/>
    </location>
</feature>
<dbReference type="Pfam" id="PF01636">
    <property type="entry name" value="APH"/>
    <property type="match status" value="1"/>
</dbReference>
<dbReference type="InterPro" id="IPR011009">
    <property type="entry name" value="Kinase-like_dom_sf"/>
</dbReference>
<evidence type="ECO:0000259" key="1">
    <source>
        <dbReference type="Pfam" id="PF01636"/>
    </source>
</evidence>
<dbReference type="STRING" id="1122192.SAMN02745673_02180"/>
<dbReference type="Gene3D" id="3.90.1200.10">
    <property type="match status" value="1"/>
</dbReference>
<name>A0A1T4QE97_9ACTN</name>
<keyword evidence="3" id="KW-1185">Reference proteome</keyword>
<dbReference type="InterPro" id="IPR002575">
    <property type="entry name" value="Aminoglycoside_PTrfase"/>
</dbReference>
<reference evidence="2 3" key="1">
    <citation type="submission" date="2017-02" db="EMBL/GenBank/DDBJ databases">
        <authorList>
            <person name="Peterson S.W."/>
        </authorList>
    </citation>
    <scope>NUCLEOTIDE SEQUENCE [LARGE SCALE GENOMIC DNA]</scope>
    <source>
        <strain evidence="2 3">DSM 45154</strain>
    </source>
</reference>
<dbReference type="GO" id="GO:0016301">
    <property type="term" value="F:kinase activity"/>
    <property type="evidence" value="ECO:0007669"/>
    <property type="project" value="UniProtKB-KW"/>
</dbReference>
<gene>
    <name evidence="2" type="ORF">SAMN02745673_02180</name>
</gene>
<keyword evidence="2" id="KW-0808">Transferase</keyword>
<proteinExistence type="predicted"/>
<protein>
    <submittedName>
        <fullName evidence="2">Putative homoserine kinase type II (Protein kinase fold)</fullName>
    </submittedName>
</protein>
<dbReference type="OrthoDB" id="9797603at2"/>
<dbReference type="RefSeq" id="WP_078761520.1">
    <property type="nucleotide sequence ID" value="NZ_FUWS01000005.1"/>
</dbReference>
<dbReference type="EMBL" id="FUWS01000005">
    <property type="protein sequence ID" value="SKA01927.1"/>
    <property type="molecule type" value="Genomic_DNA"/>
</dbReference>
<dbReference type="SUPFAM" id="SSF56112">
    <property type="entry name" value="Protein kinase-like (PK-like)"/>
    <property type="match status" value="1"/>
</dbReference>
<keyword evidence="2" id="KW-0418">Kinase</keyword>